<dbReference type="InterPro" id="IPR021130">
    <property type="entry name" value="PRib-ATP_PPHydrolase-like"/>
</dbReference>
<reference evidence="17" key="1">
    <citation type="submission" date="2022-09" db="EMBL/GenBank/DDBJ databases">
        <title>Complete Genomes of Fervidibacillus albus and Fervidibacillus halotolerans isolated from tidal flat sediments.</title>
        <authorList>
            <person name="Kwon K.K."/>
            <person name="Yang S.-H."/>
            <person name="Park M.J."/>
            <person name="Oh H.-M."/>
        </authorList>
    </citation>
    <scope>NUCLEOTIDE SEQUENCE</scope>
    <source>
        <strain evidence="17">MEBiC13591</strain>
    </source>
</reference>
<proteinExistence type="inferred from homology"/>
<dbReference type="GO" id="GO:0005524">
    <property type="term" value="F:ATP binding"/>
    <property type="evidence" value="ECO:0007669"/>
    <property type="project" value="UniProtKB-KW"/>
</dbReference>
<dbReference type="PANTHER" id="PTHR42945:SF9">
    <property type="entry name" value="HISTIDINE BIOSYNTHESIS BIFUNCTIONAL PROTEIN HISIE"/>
    <property type="match status" value="1"/>
</dbReference>
<keyword evidence="13 15" id="KW-0368">Histidine biosynthesis</keyword>
<evidence type="ECO:0000256" key="3">
    <source>
        <dbReference type="ARBA" id="ARBA00004496"/>
    </source>
</evidence>
<evidence type="ECO:0000313" key="18">
    <source>
        <dbReference type="Proteomes" id="UP001164718"/>
    </source>
</evidence>
<evidence type="ECO:0000256" key="9">
    <source>
        <dbReference type="ARBA" id="ARBA00022605"/>
    </source>
</evidence>
<comment type="similarity">
    <text evidence="7 15">In the N-terminal section; belongs to the PRA-CH family.</text>
</comment>
<evidence type="ECO:0000256" key="11">
    <source>
        <dbReference type="ARBA" id="ARBA00022801"/>
    </source>
</evidence>
<sequence>MEVNIDALTFQERGLIPAIIQDVYSGKVLMLGYMNEQSLAKTIETKTTWFYSRSRKTLWNKGETSGNVQYVKQIQYDCDGDALLIQVEQVGVACHLGERSCFFRDLYMDETDGNRFTIIEDVYQLIKNRKEQPKESSYTNYLFREGLDKILKKVGEEASEVIIGAKNENKEELIYELSDLIYHALVLMVQQGVTIEDIKKELSKRYGKKEDGRGREKR</sequence>
<feature type="domain" description="Phosphoribosyl-AMP cyclohydrolase" evidence="16">
    <location>
        <begin position="30"/>
        <end position="103"/>
    </location>
</feature>
<evidence type="ECO:0000256" key="5">
    <source>
        <dbReference type="ARBA" id="ARBA00005204"/>
    </source>
</evidence>
<dbReference type="SUPFAM" id="SSF141734">
    <property type="entry name" value="HisI-like"/>
    <property type="match status" value="1"/>
</dbReference>
<dbReference type="CDD" id="cd11534">
    <property type="entry name" value="NTP-PPase_HisIE_like"/>
    <property type="match status" value="1"/>
</dbReference>
<evidence type="ECO:0000256" key="6">
    <source>
        <dbReference type="ARBA" id="ARBA00007731"/>
    </source>
</evidence>
<protein>
    <recommendedName>
        <fullName evidence="15">Histidine biosynthesis bifunctional protein HisIE</fullName>
    </recommendedName>
    <domain>
        <recommendedName>
            <fullName evidence="15">Phosphoribosyl-AMP cyclohydrolase</fullName>
            <shortName evidence="15">PRA-CH</shortName>
            <ecNumber evidence="15">3.5.4.19</ecNumber>
        </recommendedName>
    </domain>
    <domain>
        <recommendedName>
            <fullName evidence="15">Phosphoribosyl-ATP pyrophosphatase</fullName>
            <shortName evidence="15">PRA-PH</shortName>
            <ecNumber evidence="15">3.6.1.31</ecNumber>
        </recommendedName>
    </domain>
</protein>
<dbReference type="Gene3D" id="3.10.20.810">
    <property type="entry name" value="Phosphoribosyl-AMP cyclohydrolase"/>
    <property type="match status" value="1"/>
</dbReference>
<keyword evidence="14 15" id="KW-0511">Multifunctional enzyme</keyword>
<name>A0A9E8LY94_9BACI</name>
<dbReference type="NCBIfam" id="TIGR03188">
    <property type="entry name" value="histidine_hisI"/>
    <property type="match status" value="1"/>
</dbReference>
<dbReference type="PANTHER" id="PTHR42945">
    <property type="entry name" value="HISTIDINE BIOSYNTHESIS BIFUNCTIONAL PROTEIN"/>
    <property type="match status" value="1"/>
</dbReference>
<comment type="similarity">
    <text evidence="6 15">In the C-terminal section; belongs to the PRA-PH family.</text>
</comment>
<keyword evidence="8 15" id="KW-0963">Cytoplasm</keyword>
<gene>
    <name evidence="15 17" type="primary">hisIE</name>
    <name evidence="15" type="synonym">hisI</name>
    <name evidence="17" type="ORF">OE104_06600</name>
</gene>
<organism evidence="17 18">
    <name type="scientific">Fervidibacillus albus</name>
    <dbReference type="NCBI Taxonomy" id="2980026"/>
    <lineage>
        <taxon>Bacteria</taxon>
        <taxon>Bacillati</taxon>
        <taxon>Bacillota</taxon>
        <taxon>Bacilli</taxon>
        <taxon>Bacillales</taxon>
        <taxon>Bacillaceae</taxon>
        <taxon>Fervidibacillus</taxon>
    </lineage>
</organism>
<keyword evidence="11 15" id="KW-0378">Hydrolase</keyword>
<evidence type="ECO:0000256" key="13">
    <source>
        <dbReference type="ARBA" id="ARBA00023102"/>
    </source>
</evidence>
<keyword evidence="9 15" id="KW-0028">Amino-acid biosynthesis</keyword>
<evidence type="ECO:0000256" key="2">
    <source>
        <dbReference type="ARBA" id="ARBA00001460"/>
    </source>
</evidence>
<dbReference type="NCBIfam" id="NF002747">
    <property type="entry name" value="PRK02759.1"/>
    <property type="match status" value="1"/>
</dbReference>
<evidence type="ECO:0000256" key="12">
    <source>
        <dbReference type="ARBA" id="ARBA00022840"/>
    </source>
</evidence>
<dbReference type="AlphaFoldDB" id="A0A9E8LY94"/>
<dbReference type="EMBL" id="CP106878">
    <property type="protein sequence ID" value="WAA10974.1"/>
    <property type="molecule type" value="Genomic_DNA"/>
</dbReference>
<evidence type="ECO:0000256" key="14">
    <source>
        <dbReference type="ARBA" id="ARBA00023268"/>
    </source>
</evidence>
<evidence type="ECO:0000313" key="17">
    <source>
        <dbReference type="EMBL" id="WAA10974.1"/>
    </source>
</evidence>
<dbReference type="InterPro" id="IPR002496">
    <property type="entry name" value="PRib_AMP_CycHydrolase_dom"/>
</dbReference>
<dbReference type="InterPro" id="IPR008179">
    <property type="entry name" value="HisE"/>
</dbReference>
<dbReference type="GO" id="GO:0005737">
    <property type="term" value="C:cytoplasm"/>
    <property type="evidence" value="ECO:0007669"/>
    <property type="project" value="UniProtKB-SubCell"/>
</dbReference>
<dbReference type="GO" id="GO:0004636">
    <property type="term" value="F:phosphoribosyl-ATP diphosphatase activity"/>
    <property type="evidence" value="ECO:0007669"/>
    <property type="project" value="UniProtKB-UniRule"/>
</dbReference>
<keyword evidence="10 15" id="KW-0547">Nucleotide-binding</keyword>
<comment type="pathway">
    <text evidence="5 15">Amino-acid biosynthesis; L-histidine biosynthesis; L-histidine from 5-phospho-alpha-D-ribose 1-diphosphate: step 2/9.</text>
</comment>
<dbReference type="EC" id="3.6.1.31" evidence="15"/>
<dbReference type="RefSeq" id="WP_275418787.1">
    <property type="nucleotide sequence ID" value="NZ_CP106878.1"/>
</dbReference>
<dbReference type="GO" id="GO:0004635">
    <property type="term" value="F:phosphoribosyl-AMP cyclohydrolase activity"/>
    <property type="evidence" value="ECO:0007669"/>
    <property type="project" value="UniProtKB-UniRule"/>
</dbReference>
<dbReference type="KEGG" id="faf:OE104_06600"/>
<evidence type="ECO:0000256" key="7">
    <source>
        <dbReference type="ARBA" id="ARBA00008299"/>
    </source>
</evidence>
<dbReference type="Proteomes" id="UP001164718">
    <property type="component" value="Chromosome"/>
</dbReference>
<dbReference type="HAMAP" id="MF_01020">
    <property type="entry name" value="HisE"/>
    <property type="match status" value="1"/>
</dbReference>
<comment type="pathway">
    <text evidence="4 15">Amino-acid biosynthesis; L-histidine biosynthesis; L-histidine from 5-phospho-alpha-D-ribose 1-diphosphate: step 3/9.</text>
</comment>
<evidence type="ECO:0000256" key="4">
    <source>
        <dbReference type="ARBA" id="ARBA00005169"/>
    </source>
</evidence>
<feature type="region of interest" description="Phosphoribosyl-AMP cyclohydrolase" evidence="15">
    <location>
        <begin position="1"/>
        <end position="118"/>
    </location>
</feature>
<keyword evidence="12 15" id="KW-0067">ATP-binding</keyword>
<comment type="catalytic activity">
    <reaction evidence="2 15">
        <text>1-(5-phospho-beta-D-ribosyl)-ATP + H2O = 1-(5-phospho-beta-D-ribosyl)-5'-AMP + diphosphate + H(+)</text>
        <dbReference type="Rhea" id="RHEA:22828"/>
        <dbReference type="ChEBI" id="CHEBI:15377"/>
        <dbReference type="ChEBI" id="CHEBI:15378"/>
        <dbReference type="ChEBI" id="CHEBI:33019"/>
        <dbReference type="ChEBI" id="CHEBI:59457"/>
        <dbReference type="ChEBI" id="CHEBI:73183"/>
        <dbReference type="EC" id="3.6.1.31"/>
    </reaction>
</comment>
<evidence type="ECO:0000256" key="10">
    <source>
        <dbReference type="ARBA" id="ARBA00022741"/>
    </source>
</evidence>
<keyword evidence="18" id="KW-1185">Reference proteome</keyword>
<comment type="catalytic activity">
    <reaction evidence="1 15">
        <text>1-(5-phospho-beta-D-ribosyl)-5'-AMP + H2O = 1-(5-phospho-beta-D-ribosyl)-5-[(5-phospho-beta-D-ribosylamino)methylideneamino]imidazole-4-carboxamide</text>
        <dbReference type="Rhea" id="RHEA:20049"/>
        <dbReference type="ChEBI" id="CHEBI:15377"/>
        <dbReference type="ChEBI" id="CHEBI:58435"/>
        <dbReference type="ChEBI" id="CHEBI:59457"/>
        <dbReference type="EC" id="3.5.4.19"/>
    </reaction>
</comment>
<comment type="subcellular location">
    <subcellularLocation>
        <location evidence="3 15">Cytoplasm</location>
    </subcellularLocation>
</comment>
<accession>A0A9E8LY94</accession>
<dbReference type="InterPro" id="IPR038019">
    <property type="entry name" value="PRib_AMP_CycHydrolase_sf"/>
</dbReference>
<dbReference type="Gene3D" id="1.10.287.1080">
    <property type="entry name" value="MazG-like"/>
    <property type="match status" value="1"/>
</dbReference>
<dbReference type="InterPro" id="IPR026660">
    <property type="entry name" value="PRA-CH"/>
</dbReference>
<feature type="region of interest" description="Phosphoribosyl-ATP pyrophosphohydrolase" evidence="15">
    <location>
        <begin position="119"/>
        <end position="218"/>
    </location>
</feature>
<evidence type="ECO:0000256" key="8">
    <source>
        <dbReference type="ARBA" id="ARBA00022490"/>
    </source>
</evidence>
<evidence type="ECO:0000256" key="15">
    <source>
        <dbReference type="HAMAP-Rule" id="MF_01019"/>
    </source>
</evidence>
<dbReference type="HAMAP" id="MF_01019">
    <property type="entry name" value="HisIE"/>
    <property type="match status" value="1"/>
</dbReference>
<dbReference type="SUPFAM" id="SSF101386">
    <property type="entry name" value="all-alpha NTP pyrophosphatases"/>
    <property type="match status" value="1"/>
</dbReference>
<dbReference type="InterPro" id="IPR023019">
    <property type="entry name" value="His_synth_HisIE"/>
</dbReference>
<dbReference type="FunFam" id="1.10.287.1080:FF:000002">
    <property type="entry name" value="Histidine biosynthesis bifunctional protein HisIE"/>
    <property type="match status" value="1"/>
</dbReference>
<dbReference type="Pfam" id="PF01503">
    <property type="entry name" value="PRA-PH"/>
    <property type="match status" value="1"/>
</dbReference>
<evidence type="ECO:0000256" key="1">
    <source>
        <dbReference type="ARBA" id="ARBA00000024"/>
    </source>
</evidence>
<dbReference type="HAMAP" id="MF_01021">
    <property type="entry name" value="HisI"/>
    <property type="match status" value="1"/>
</dbReference>
<dbReference type="Pfam" id="PF01502">
    <property type="entry name" value="PRA-CH"/>
    <property type="match status" value="1"/>
</dbReference>
<dbReference type="FunFam" id="3.10.20.810:FF:000001">
    <property type="entry name" value="Histidine biosynthesis bifunctional protein HisIE"/>
    <property type="match status" value="1"/>
</dbReference>
<dbReference type="GO" id="GO:0000105">
    <property type="term" value="P:L-histidine biosynthetic process"/>
    <property type="evidence" value="ECO:0007669"/>
    <property type="project" value="UniProtKB-UniRule"/>
</dbReference>
<evidence type="ECO:0000259" key="16">
    <source>
        <dbReference type="Pfam" id="PF01502"/>
    </source>
</evidence>
<dbReference type="NCBIfam" id="NF000768">
    <property type="entry name" value="PRK00051.1"/>
    <property type="match status" value="1"/>
</dbReference>
<dbReference type="EC" id="3.5.4.19" evidence="15"/>